<reference evidence="1" key="1">
    <citation type="submission" date="2020-10" db="EMBL/GenBank/DDBJ databases">
        <authorList>
            <person name="Gilroy R."/>
        </authorList>
    </citation>
    <scope>NUCLEOTIDE SEQUENCE</scope>
    <source>
        <strain evidence="1">ChiSjej1B19-7085</strain>
    </source>
</reference>
<proteinExistence type="predicted"/>
<evidence type="ECO:0000313" key="1">
    <source>
        <dbReference type="EMBL" id="HIR56979.1"/>
    </source>
</evidence>
<comment type="caution">
    <text evidence="1">The sequence shown here is derived from an EMBL/GenBank/DDBJ whole genome shotgun (WGS) entry which is preliminary data.</text>
</comment>
<dbReference type="EMBL" id="DVHF01000054">
    <property type="protein sequence ID" value="HIR56979.1"/>
    <property type="molecule type" value="Genomic_DNA"/>
</dbReference>
<sequence length="66" mass="7319">MTDEQLCGHLKEIYREDFRIIVENDGEEIIIDGETSDLSAAGQGFPVSVPARLSGTVGREFYSSRL</sequence>
<evidence type="ECO:0000313" key="2">
    <source>
        <dbReference type="Proteomes" id="UP000886785"/>
    </source>
</evidence>
<organism evidence="1 2">
    <name type="scientific">Candidatus Gallacutalibacter pullicola</name>
    <dbReference type="NCBI Taxonomy" id="2840830"/>
    <lineage>
        <taxon>Bacteria</taxon>
        <taxon>Bacillati</taxon>
        <taxon>Bacillota</taxon>
        <taxon>Clostridia</taxon>
        <taxon>Eubacteriales</taxon>
        <taxon>Candidatus Gallacutalibacter</taxon>
    </lineage>
</organism>
<dbReference type="Proteomes" id="UP000886785">
    <property type="component" value="Unassembled WGS sequence"/>
</dbReference>
<gene>
    <name evidence="1" type="ORF">IAA54_04865</name>
</gene>
<name>A0A9D1J1D8_9FIRM</name>
<reference evidence="1" key="2">
    <citation type="journal article" date="2021" name="PeerJ">
        <title>Extensive microbial diversity within the chicken gut microbiome revealed by metagenomics and culture.</title>
        <authorList>
            <person name="Gilroy R."/>
            <person name="Ravi A."/>
            <person name="Getino M."/>
            <person name="Pursley I."/>
            <person name="Horton D.L."/>
            <person name="Alikhan N.F."/>
            <person name="Baker D."/>
            <person name="Gharbi K."/>
            <person name="Hall N."/>
            <person name="Watson M."/>
            <person name="Adriaenssens E.M."/>
            <person name="Foster-Nyarko E."/>
            <person name="Jarju S."/>
            <person name="Secka A."/>
            <person name="Antonio M."/>
            <person name="Oren A."/>
            <person name="Chaudhuri R.R."/>
            <person name="La Ragione R."/>
            <person name="Hildebrand F."/>
            <person name="Pallen M.J."/>
        </authorList>
    </citation>
    <scope>NUCLEOTIDE SEQUENCE</scope>
    <source>
        <strain evidence="1">ChiSjej1B19-7085</strain>
    </source>
</reference>
<accession>A0A9D1J1D8</accession>
<protein>
    <submittedName>
        <fullName evidence="1">Uncharacterized protein</fullName>
    </submittedName>
</protein>
<dbReference type="AlphaFoldDB" id="A0A9D1J1D8"/>